<dbReference type="PANTHER" id="PTHR14614:SF157">
    <property type="entry name" value="METHYLTRANSFERASE TYPE 12 DOMAIN-CONTAINING PROTEIN"/>
    <property type="match status" value="1"/>
</dbReference>
<sequence length="461" mass="49181">MTGINNAMHASDLTDIDAAPVATVDGHQILISVVINGHRITISKRNLEQFDAQARAFAPRNAFLVTGQNLYAGFNTHSQELFSCHFQVPCICIRVAGIHFTCCSYSGIPVRLSNALSCPSPPQDPYFFDSDYTIAGSTGFLIWEANWLVLRLLRSTVSPSEMQRTGPLNPPPLLVPARHKPLFHLHHLLAGHRVLDLGSGTGLAGLSAAACGAHVLLTDLASVCEGTLRPNVQRNALPAAPGKASLINAALATSINTKTSGSVSTPVGTCMAFGDASADGAQCEDETGQQARRETTPGWFSGSWAGAVGVGQGSAAVMALDWTEPLEPQIWAGGNDPREADFILAVDTIWLLDIFHSFLDIVYAVLSHNPATGAAATTVIRPTPGVQPAGNERTNPVRRKRACFLAFVDRAGADSKLFVRKEAVEQELRNRGLDVDIVLAEDVDVDGVARPGRVLRVTMPN</sequence>
<evidence type="ECO:0000313" key="1">
    <source>
        <dbReference type="EMBL" id="GLI58653.1"/>
    </source>
</evidence>
<reference evidence="1 2" key="1">
    <citation type="journal article" date="2023" name="IScience">
        <title>Expanded male sex-determining region conserved during the evolution of homothallism in the green alga Volvox.</title>
        <authorList>
            <person name="Yamamoto K."/>
            <person name="Matsuzaki R."/>
            <person name="Mahakham W."/>
            <person name="Heman W."/>
            <person name="Sekimoto H."/>
            <person name="Kawachi M."/>
            <person name="Minakuchi Y."/>
            <person name="Toyoda A."/>
            <person name="Nozaki H."/>
        </authorList>
    </citation>
    <scope>NUCLEOTIDE SEQUENCE [LARGE SCALE GENOMIC DNA]</scope>
    <source>
        <strain evidence="1 2">NIES-4468</strain>
    </source>
</reference>
<evidence type="ECO:0000313" key="2">
    <source>
        <dbReference type="Proteomes" id="UP001165090"/>
    </source>
</evidence>
<dbReference type="PANTHER" id="PTHR14614">
    <property type="entry name" value="HEPATOCELLULAR CARCINOMA-ASSOCIATED ANTIGEN"/>
    <property type="match status" value="1"/>
</dbReference>
<dbReference type="SUPFAM" id="SSF53335">
    <property type="entry name" value="S-adenosyl-L-methionine-dependent methyltransferases"/>
    <property type="match status" value="1"/>
</dbReference>
<dbReference type="Gene3D" id="3.40.50.150">
    <property type="entry name" value="Vaccinia Virus protein VP39"/>
    <property type="match status" value="1"/>
</dbReference>
<dbReference type="EMBL" id="BSDZ01000003">
    <property type="protein sequence ID" value="GLI58653.1"/>
    <property type="molecule type" value="Genomic_DNA"/>
</dbReference>
<dbReference type="Pfam" id="PF10294">
    <property type="entry name" value="Methyltransf_16"/>
    <property type="match status" value="1"/>
</dbReference>
<proteinExistence type="predicted"/>
<dbReference type="InterPro" id="IPR029063">
    <property type="entry name" value="SAM-dependent_MTases_sf"/>
</dbReference>
<organism evidence="1 2">
    <name type="scientific">Volvox africanus</name>
    <dbReference type="NCBI Taxonomy" id="51714"/>
    <lineage>
        <taxon>Eukaryota</taxon>
        <taxon>Viridiplantae</taxon>
        <taxon>Chlorophyta</taxon>
        <taxon>core chlorophytes</taxon>
        <taxon>Chlorophyceae</taxon>
        <taxon>CS clade</taxon>
        <taxon>Chlamydomonadales</taxon>
        <taxon>Volvocaceae</taxon>
        <taxon>Volvox</taxon>
    </lineage>
</organism>
<comment type="caution">
    <text evidence="1">The sequence shown here is derived from an EMBL/GenBank/DDBJ whole genome shotgun (WGS) entry which is preliminary data.</text>
</comment>
<accession>A0ABQ5RM35</accession>
<dbReference type="Proteomes" id="UP001165090">
    <property type="component" value="Unassembled WGS sequence"/>
</dbReference>
<keyword evidence="2" id="KW-1185">Reference proteome</keyword>
<dbReference type="InterPro" id="IPR019410">
    <property type="entry name" value="Methyltransf_16"/>
</dbReference>
<protein>
    <submittedName>
        <fullName evidence="1">Uncharacterized protein</fullName>
    </submittedName>
</protein>
<gene>
    <name evidence="1" type="ORF">VaNZ11_000394</name>
</gene>
<dbReference type="CDD" id="cd02440">
    <property type="entry name" value="AdoMet_MTases"/>
    <property type="match status" value="1"/>
</dbReference>
<name>A0ABQ5RM35_9CHLO</name>